<proteinExistence type="predicted"/>
<sequence>MHSADLHSAFMFSIEHEFDSTVITLVDEGPKPLQEDVVINSFAECVTLEQLDPRTDQIQRITLSPEQVRDLAAALDLPEGVYQIRETPDQGK</sequence>
<accession>A0A0P1E958</accession>
<name>A0A0P1E958_9RHOB</name>
<evidence type="ECO:0000313" key="2">
    <source>
        <dbReference type="Proteomes" id="UP000050786"/>
    </source>
</evidence>
<organism evidence="1 2">
    <name type="scientific">Ruegeria atlantica</name>
    <dbReference type="NCBI Taxonomy" id="81569"/>
    <lineage>
        <taxon>Bacteria</taxon>
        <taxon>Pseudomonadati</taxon>
        <taxon>Pseudomonadota</taxon>
        <taxon>Alphaproteobacteria</taxon>
        <taxon>Rhodobacterales</taxon>
        <taxon>Roseobacteraceae</taxon>
        <taxon>Ruegeria</taxon>
    </lineage>
</organism>
<dbReference type="AlphaFoldDB" id="A0A0P1E958"/>
<evidence type="ECO:0008006" key="3">
    <source>
        <dbReference type="Google" id="ProtNLM"/>
    </source>
</evidence>
<protein>
    <recommendedName>
        <fullName evidence="3">Phosphomannomutase</fullName>
    </recommendedName>
</protein>
<keyword evidence="2" id="KW-1185">Reference proteome</keyword>
<dbReference type="Proteomes" id="UP000050786">
    <property type="component" value="Unassembled WGS sequence"/>
</dbReference>
<reference evidence="2" key="1">
    <citation type="submission" date="2015-09" db="EMBL/GenBank/DDBJ databases">
        <authorList>
            <person name="Rodrigo-Torres L."/>
            <person name="Arahal D.R."/>
        </authorList>
    </citation>
    <scope>NUCLEOTIDE SEQUENCE [LARGE SCALE GENOMIC DNA]</scope>
    <source>
        <strain evidence="2">CECT 4293</strain>
    </source>
</reference>
<gene>
    <name evidence="1" type="ORF">RUM4293_04598</name>
</gene>
<dbReference type="EMBL" id="CYPS01000067">
    <property type="protein sequence ID" value="CUH45681.1"/>
    <property type="molecule type" value="Genomic_DNA"/>
</dbReference>
<evidence type="ECO:0000313" key="1">
    <source>
        <dbReference type="EMBL" id="CUH45681.1"/>
    </source>
</evidence>